<evidence type="ECO:0000256" key="10">
    <source>
        <dbReference type="HAMAP-Rule" id="MF_00135"/>
    </source>
</evidence>
<keyword evidence="6 10" id="KW-0028">Amino-acid biosynthesis</keyword>
<dbReference type="GO" id="GO:0004640">
    <property type="term" value="F:phosphoribosylanthranilate isomerase activity"/>
    <property type="evidence" value="ECO:0007669"/>
    <property type="project" value="UniProtKB-UniRule"/>
</dbReference>
<evidence type="ECO:0000256" key="3">
    <source>
        <dbReference type="ARBA" id="ARBA00007571"/>
    </source>
</evidence>
<name>A0A0J5SK92_9BACI</name>
<proteinExistence type="inferred from homology"/>
<keyword evidence="7 10" id="KW-0822">Tryptophan biosynthesis</keyword>
<evidence type="ECO:0000256" key="8">
    <source>
        <dbReference type="ARBA" id="ARBA00023141"/>
    </source>
</evidence>
<dbReference type="PANTHER" id="PTHR42894:SF1">
    <property type="entry name" value="N-(5'-PHOSPHORIBOSYL)ANTHRANILATE ISOMERASE"/>
    <property type="match status" value="1"/>
</dbReference>
<dbReference type="PATRIC" id="fig|189381.10.peg.2812"/>
<comment type="pathway">
    <text evidence="2 10">Amino-acid biosynthesis; L-tryptophan biosynthesis; L-tryptophan from chorismate: step 3/5.</text>
</comment>
<sequence length="206" mass="22752">MTKVKICGVRTLEEAQWAVEAGADAIGFVFAESKRRISVREAADISSALPDRVMKIGVFVNESKQNLESTFEQAGLDYVQLHGDETPEFCRTLSVPFIKAISIKEEADVKRVGLYPECPVLVDSGKGPHRGGNGTTFQWDYLKGIERSGHRIILAGGLNVSNIGEAIREVRPEMVDLSSGVETDGRKDREKIFELMKTVKQLEGIQ</sequence>
<keyword evidence="9 10" id="KW-0413">Isomerase</keyword>
<evidence type="ECO:0000256" key="9">
    <source>
        <dbReference type="ARBA" id="ARBA00023235"/>
    </source>
</evidence>
<dbReference type="CDD" id="cd00405">
    <property type="entry name" value="PRAI"/>
    <property type="match status" value="1"/>
</dbReference>
<dbReference type="GO" id="GO:0000162">
    <property type="term" value="P:L-tryptophan biosynthetic process"/>
    <property type="evidence" value="ECO:0007669"/>
    <property type="project" value="UniProtKB-UniRule"/>
</dbReference>
<dbReference type="Gene3D" id="3.20.20.70">
    <property type="entry name" value="Aldolase class I"/>
    <property type="match status" value="1"/>
</dbReference>
<evidence type="ECO:0000256" key="4">
    <source>
        <dbReference type="ARBA" id="ARBA00012572"/>
    </source>
</evidence>
<dbReference type="OrthoDB" id="9786954at2"/>
<gene>
    <name evidence="10" type="primary">trpF</name>
    <name evidence="11" type="ORF">AV649_04545</name>
</gene>
<dbReference type="UniPathway" id="UPA00035">
    <property type="reaction ID" value="UER00042"/>
</dbReference>
<dbReference type="AlphaFoldDB" id="A0A0J5SK92"/>
<comment type="caution">
    <text evidence="11">The sequence shown here is derived from an EMBL/GenBank/DDBJ whole genome shotgun (WGS) entry which is preliminary data.</text>
</comment>
<dbReference type="Pfam" id="PF00697">
    <property type="entry name" value="PRAI"/>
    <property type="match status" value="1"/>
</dbReference>
<evidence type="ECO:0000313" key="11">
    <source>
        <dbReference type="EMBL" id="KZE45467.1"/>
    </source>
</evidence>
<organism evidence="11 12">
    <name type="scientific">Rossellomorea marisflavi</name>
    <dbReference type="NCBI Taxonomy" id="189381"/>
    <lineage>
        <taxon>Bacteria</taxon>
        <taxon>Bacillati</taxon>
        <taxon>Bacillota</taxon>
        <taxon>Bacilli</taxon>
        <taxon>Bacillales</taxon>
        <taxon>Bacillaceae</taxon>
        <taxon>Rossellomorea</taxon>
    </lineage>
</organism>
<evidence type="ECO:0000256" key="2">
    <source>
        <dbReference type="ARBA" id="ARBA00004664"/>
    </source>
</evidence>
<dbReference type="FunFam" id="3.20.20.70:FF:000075">
    <property type="entry name" value="Tryptophan biosynthesis protein TRP1"/>
    <property type="match status" value="1"/>
</dbReference>
<evidence type="ECO:0000313" key="12">
    <source>
        <dbReference type="Proteomes" id="UP000076510"/>
    </source>
</evidence>
<dbReference type="EMBL" id="LQQY01000034">
    <property type="protein sequence ID" value="KZE45467.1"/>
    <property type="molecule type" value="Genomic_DNA"/>
</dbReference>
<dbReference type="HAMAP" id="MF_00135">
    <property type="entry name" value="PRAI"/>
    <property type="match status" value="1"/>
</dbReference>
<evidence type="ECO:0000256" key="5">
    <source>
        <dbReference type="ARBA" id="ARBA00022272"/>
    </source>
</evidence>
<evidence type="ECO:0000256" key="7">
    <source>
        <dbReference type="ARBA" id="ARBA00022822"/>
    </source>
</evidence>
<dbReference type="InterPro" id="IPR044643">
    <property type="entry name" value="TrpF_fam"/>
</dbReference>
<dbReference type="InterPro" id="IPR013785">
    <property type="entry name" value="Aldolase_TIM"/>
</dbReference>
<dbReference type="RefSeq" id="WP_048003826.1">
    <property type="nucleotide sequence ID" value="NZ_CP047095.1"/>
</dbReference>
<dbReference type="PANTHER" id="PTHR42894">
    <property type="entry name" value="N-(5'-PHOSPHORIBOSYL)ANTHRANILATE ISOMERASE"/>
    <property type="match status" value="1"/>
</dbReference>
<keyword evidence="8 10" id="KW-0057">Aromatic amino acid biosynthesis</keyword>
<dbReference type="InterPro" id="IPR001240">
    <property type="entry name" value="PRAI_dom"/>
</dbReference>
<dbReference type="InterPro" id="IPR011060">
    <property type="entry name" value="RibuloseP-bd_barrel"/>
</dbReference>
<reference evidence="12" key="1">
    <citation type="submission" date="2016-01" db="EMBL/GenBank/DDBJ databases">
        <title>Whole genome sequencing of Bhargavaea cecembensis T14.</title>
        <authorList>
            <person name="Hong K.W."/>
        </authorList>
    </citation>
    <scope>NUCLEOTIDE SEQUENCE [LARGE SCALE GENOMIC DNA]</scope>
    <source>
        <strain evidence="12">M19</strain>
    </source>
</reference>
<dbReference type="EC" id="5.3.1.24" evidence="4 10"/>
<accession>A0A0J5SK92</accession>
<dbReference type="Proteomes" id="UP000076510">
    <property type="component" value="Unassembled WGS sequence"/>
</dbReference>
<evidence type="ECO:0000256" key="6">
    <source>
        <dbReference type="ARBA" id="ARBA00022605"/>
    </source>
</evidence>
<comment type="similarity">
    <text evidence="3 10">Belongs to the TrpF family.</text>
</comment>
<evidence type="ECO:0000256" key="1">
    <source>
        <dbReference type="ARBA" id="ARBA00001164"/>
    </source>
</evidence>
<protein>
    <recommendedName>
        <fullName evidence="5 10">N-(5'-phosphoribosyl)anthranilate isomerase</fullName>
        <shortName evidence="10">PRAI</shortName>
        <ecNumber evidence="4 10">5.3.1.24</ecNumber>
    </recommendedName>
</protein>
<dbReference type="SUPFAM" id="SSF51366">
    <property type="entry name" value="Ribulose-phoshate binding barrel"/>
    <property type="match status" value="1"/>
</dbReference>
<comment type="catalytic activity">
    <reaction evidence="1 10">
        <text>N-(5-phospho-beta-D-ribosyl)anthranilate = 1-(2-carboxyphenylamino)-1-deoxy-D-ribulose 5-phosphate</text>
        <dbReference type="Rhea" id="RHEA:21540"/>
        <dbReference type="ChEBI" id="CHEBI:18277"/>
        <dbReference type="ChEBI" id="CHEBI:58613"/>
        <dbReference type="EC" id="5.3.1.24"/>
    </reaction>
</comment>